<protein>
    <submittedName>
        <fullName evidence="7">Beta-ketoacyl synthase</fullName>
    </submittedName>
</protein>
<dbReference type="PROSITE" id="PS50075">
    <property type="entry name" value="CARRIER"/>
    <property type="match status" value="1"/>
</dbReference>
<dbReference type="InterPro" id="IPR050091">
    <property type="entry name" value="PKS_NRPS_Biosynth_Enz"/>
</dbReference>
<dbReference type="SUPFAM" id="SSF50129">
    <property type="entry name" value="GroES-like"/>
    <property type="match status" value="1"/>
</dbReference>
<sequence length="1138" mass="125403">MGIIDDNAGFGTQSAGTVRKIGSNNAGHGLRIGDRVVVLSPGQGIRTLLRAPAAQCTPLPDGLDHVQATSFPSVLLTAYYSLVHVGRLRAGEFCLIHSAAGGVGQMAVQVALRQGARVMATVSSREKRVLLRDRFGLADDMIFHSRDTTFVEGVMRATGGRGYDVALNSLAGPLLDATWMCVASHGRLIEIGKRDIHENRRLDMQPFRRNATYTAVDLLTAFDGREEFRAQMLSTCFELVSSGQVLPPAPIRTFSYGEVQRAFREMQRGKSPGRVVLVPVDENIAILPPLFRHELLFTSEKYYLLCGGLGGIGRRLAEWMFWKGARKFAFLSRSADSGQPQVRDTLGWLASKGAALLVRRGDVTSKVDVADCVRAIRACGTLGGVFHAAMVLRDGMYAHMTLDDWHACVLPKARGAYNLHEATLGCDGLDFFVCFSSVSAVAGPPGQANYAAANCYLDALMCHRRERGLPGSTMNLGAVADMGVVAEDEALAETMARLGTDQLAEDEVWAQVEVAVRAGSKMPEGVEQHRTLTGMDLPRKALERMAKPLLRNLHLYASSAADGSAAVRGHQSLAKQLQTAPLADRTALLLASFITQLATVAATPASDIDSANDLSHYGLDSLVAIELRSWFDQVAGVDVPLFDITHAKSIRSLVKKASNAVHGSAAPATPAAGATANTPVSLQSDEVAEIKQRLVEPAVIPLTPFQRQKWNLHHALGDSSRLNRVHLLRHRINEVVPDPAVLEQAFSQLVLRNDILRTAYSAREGQPEQRILQGVPAPVRFAQLQHDPCPESALQDFVSKMKEEAFNLTRGEVVRLAHVRLSDQEYALVLVNHQIAMDARAYTSFIKQLIALSIAISKGKSTMSVPAPKLSHLDFTLWQQRLLASPGILKDLEWWKHYLFNAPLSSPSLPFAKAAYPQKPTVIIANQTATLTRPQLMRIRRLSAHIKTAPFAFVFAAWKAFLYFYINEPDVVVLAFDGRRPHPAFDDTIGYFVNYLPIRCQVPRNICFDRLISLIKVAMDKAFMHSSVPFQMIVDHCTPPTEGSRAAHPFFQISVNYVIAEKPLDLDFDYSEWRITHELALECIENRDEDLQLRLIFNDLLYDPEDMAGFWAKFHKFLCALIIDYRQPLVDAFAVASL</sequence>
<dbReference type="CDD" id="cd05195">
    <property type="entry name" value="enoyl_red"/>
    <property type="match status" value="1"/>
</dbReference>
<evidence type="ECO:0000313" key="7">
    <source>
        <dbReference type="EMBL" id="EKG09036.1"/>
    </source>
</evidence>
<dbReference type="Gene3D" id="3.90.180.10">
    <property type="entry name" value="Medium-chain alcohol dehydrogenases, catalytic domain"/>
    <property type="match status" value="1"/>
</dbReference>
<dbReference type="SUPFAM" id="SSF47336">
    <property type="entry name" value="ACP-like"/>
    <property type="match status" value="1"/>
</dbReference>
<dbReference type="InterPro" id="IPR011032">
    <property type="entry name" value="GroES-like_sf"/>
</dbReference>
<comment type="caution">
    <text evidence="7">The sequence shown here is derived from an EMBL/GenBank/DDBJ whole genome shotgun (WGS) entry which is preliminary data.</text>
</comment>
<evidence type="ECO:0000256" key="5">
    <source>
        <dbReference type="ARBA" id="ARBA00023268"/>
    </source>
</evidence>
<dbReference type="InterPro" id="IPR036291">
    <property type="entry name" value="NAD(P)-bd_dom_sf"/>
</dbReference>
<dbReference type="GO" id="GO:0031177">
    <property type="term" value="F:phosphopantetheine binding"/>
    <property type="evidence" value="ECO:0007669"/>
    <property type="project" value="InterPro"/>
</dbReference>
<dbReference type="Gene3D" id="3.40.50.720">
    <property type="entry name" value="NAD(P)-binding Rossmann-like Domain"/>
    <property type="match status" value="1"/>
</dbReference>
<feature type="domain" description="Carrier" evidence="6">
    <location>
        <begin position="580"/>
        <end position="661"/>
    </location>
</feature>
<evidence type="ECO:0000256" key="1">
    <source>
        <dbReference type="ARBA" id="ARBA00022450"/>
    </source>
</evidence>
<keyword evidence="5" id="KW-0511">Multifunctional enzyme</keyword>
<dbReference type="OrthoDB" id="329835at2759"/>
<evidence type="ECO:0000256" key="3">
    <source>
        <dbReference type="ARBA" id="ARBA00022598"/>
    </source>
</evidence>
<evidence type="ECO:0000256" key="4">
    <source>
        <dbReference type="ARBA" id="ARBA00022679"/>
    </source>
</evidence>
<organism evidence="7 8">
    <name type="scientific">Macrophomina phaseolina (strain MS6)</name>
    <name type="common">Charcoal rot fungus</name>
    <dbReference type="NCBI Taxonomy" id="1126212"/>
    <lineage>
        <taxon>Eukaryota</taxon>
        <taxon>Fungi</taxon>
        <taxon>Dikarya</taxon>
        <taxon>Ascomycota</taxon>
        <taxon>Pezizomycotina</taxon>
        <taxon>Dothideomycetes</taxon>
        <taxon>Dothideomycetes incertae sedis</taxon>
        <taxon>Botryosphaeriales</taxon>
        <taxon>Botryosphaeriaceae</taxon>
        <taxon>Macrophomina</taxon>
    </lineage>
</organism>
<keyword evidence="2" id="KW-0597">Phosphoprotein</keyword>
<dbReference type="PROSITE" id="PS00012">
    <property type="entry name" value="PHOSPHOPANTETHEINE"/>
    <property type="match status" value="1"/>
</dbReference>
<dbReference type="SMART" id="SM00829">
    <property type="entry name" value="PKS_ER"/>
    <property type="match status" value="1"/>
</dbReference>
<evidence type="ECO:0000313" key="8">
    <source>
        <dbReference type="Proteomes" id="UP000007129"/>
    </source>
</evidence>
<dbReference type="InterPro" id="IPR001242">
    <property type="entry name" value="Condensation_dom"/>
</dbReference>
<proteinExistence type="predicted"/>
<dbReference type="InterPro" id="IPR023213">
    <property type="entry name" value="CAT-like_dom_sf"/>
</dbReference>
<dbReference type="Proteomes" id="UP000007129">
    <property type="component" value="Unassembled WGS sequence"/>
</dbReference>
<accession>K2QH32</accession>
<gene>
    <name evidence="7" type="ORF">MPH_13984</name>
</gene>
<dbReference type="FunFam" id="3.40.50.720:FF:000209">
    <property type="entry name" value="Polyketide synthase Pks12"/>
    <property type="match status" value="1"/>
</dbReference>
<dbReference type="InParanoid" id="K2QH32"/>
<dbReference type="PANTHER" id="PTHR43775">
    <property type="entry name" value="FATTY ACID SYNTHASE"/>
    <property type="match status" value="1"/>
</dbReference>
<dbReference type="VEuPathDB" id="FungiDB:MPH_13984"/>
<dbReference type="Gene3D" id="3.30.559.30">
    <property type="entry name" value="Nonribosomal peptide synthetase, condensation domain"/>
    <property type="match status" value="1"/>
</dbReference>
<dbReference type="GO" id="GO:0016491">
    <property type="term" value="F:oxidoreductase activity"/>
    <property type="evidence" value="ECO:0007669"/>
    <property type="project" value="InterPro"/>
</dbReference>
<evidence type="ECO:0000259" key="6">
    <source>
        <dbReference type="PROSITE" id="PS50075"/>
    </source>
</evidence>
<dbReference type="GO" id="GO:0016874">
    <property type="term" value="F:ligase activity"/>
    <property type="evidence" value="ECO:0007669"/>
    <property type="project" value="UniProtKB-KW"/>
</dbReference>
<dbReference type="PANTHER" id="PTHR43775:SF37">
    <property type="entry name" value="SI:DKEY-61P9.11"/>
    <property type="match status" value="1"/>
</dbReference>
<keyword evidence="1" id="KW-0596">Phosphopantetheine</keyword>
<evidence type="ECO:0000256" key="2">
    <source>
        <dbReference type="ARBA" id="ARBA00022553"/>
    </source>
</evidence>
<dbReference type="SUPFAM" id="SSF52777">
    <property type="entry name" value="CoA-dependent acyltransferases"/>
    <property type="match status" value="2"/>
</dbReference>
<dbReference type="InterPro" id="IPR006162">
    <property type="entry name" value="Ppantetheine_attach_site"/>
</dbReference>
<dbReference type="Gene3D" id="1.10.1200.10">
    <property type="entry name" value="ACP-like"/>
    <property type="match status" value="1"/>
</dbReference>
<dbReference type="EMBL" id="AHHD01000803">
    <property type="protein sequence ID" value="EKG09036.1"/>
    <property type="molecule type" value="Genomic_DNA"/>
</dbReference>
<dbReference type="Pfam" id="PF08659">
    <property type="entry name" value="KR"/>
    <property type="match status" value="1"/>
</dbReference>
<dbReference type="Pfam" id="PF13602">
    <property type="entry name" value="ADH_zinc_N_2"/>
    <property type="match status" value="1"/>
</dbReference>
<dbReference type="GO" id="GO:0044550">
    <property type="term" value="P:secondary metabolite biosynthetic process"/>
    <property type="evidence" value="ECO:0007669"/>
    <property type="project" value="TreeGrafter"/>
</dbReference>
<dbReference type="SMART" id="SM00823">
    <property type="entry name" value="PKS_PP"/>
    <property type="match status" value="1"/>
</dbReference>
<dbReference type="eggNOG" id="KOG1202">
    <property type="taxonomic scope" value="Eukaryota"/>
</dbReference>
<dbReference type="InterPro" id="IPR057326">
    <property type="entry name" value="KR_dom"/>
</dbReference>
<dbReference type="GO" id="GO:0004312">
    <property type="term" value="F:fatty acid synthase activity"/>
    <property type="evidence" value="ECO:0007669"/>
    <property type="project" value="TreeGrafter"/>
</dbReference>
<keyword evidence="3" id="KW-0436">Ligase</keyword>
<dbReference type="GO" id="GO:0006633">
    <property type="term" value="P:fatty acid biosynthetic process"/>
    <property type="evidence" value="ECO:0007669"/>
    <property type="project" value="TreeGrafter"/>
</dbReference>
<dbReference type="InterPro" id="IPR020806">
    <property type="entry name" value="PKS_PP-bd"/>
</dbReference>
<dbReference type="STRING" id="1126212.K2QH32"/>
<dbReference type="Pfam" id="PF00668">
    <property type="entry name" value="Condensation"/>
    <property type="match status" value="1"/>
</dbReference>
<dbReference type="Gene3D" id="3.30.559.10">
    <property type="entry name" value="Chloramphenicol acetyltransferase-like domain"/>
    <property type="match status" value="1"/>
</dbReference>
<dbReference type="InterPro" id="IPR009081">
    <property type="entry name" value="PP-bd_ACP"/>
</dbReference>
<dbReference type="SUPFAM" id="SSF51735">
    <property type="entry name" value="NAD(P)-binding Rossmann-fold domains"/>
    <property type="match status" value="2"/>
</dbReference>
<reference evidence="7 8" key="1">
    <citation type="journal article" date="2012" name="BMC Genomics">
        <title>Tools to kill: Genome of one of the most destructive plant pathogenic fungi Macrophomina phaseolina.</title>
        <authorList>
            <person name="Islam M.S."/>
            <person name="Haque M.S."/>
            <person name="Islam M.M."/>
            <person name="Emdad E.M."/>
            <person name="Halim A."/>
            <person name="Hossen Q.M.M."/>
            <person name="Hossain M.Z."/>
            <person name="Ahmed B."/>
            <person name="Rahim S."/>
            <person name="Rahman M.S."/>
            <person name="Alam M.M."/>
            <person name="Hou S."/>
            <person name="Wan X."/>
            <person name="Saito J.A."/>
            <person name="Alam M."/>
        </authorList>
    </citation>
    <scope>NUCLEOTIDE SEQUENCE [LARGE SCALE GENOMIC DNA]</scope>
    <source>
        <strain evidence="7 8">MS6</strain>
    </source>
</reference>
<dbReference type="SMART" id="SM00822">
    <property type="entry name" value="PKS_KR"/>
    <property type="match status" value="1"/>
</dbReference>
<name>K2QH32_MACPH</name>
<dbReference type="HOGENOM" id="CLU_278107_0_0_1"/>
<dbReference type="InterPro" id="IPR036736">
    <property type="entry name" value="ACP-like_sf"/>
</dbReference>
<keyword evidence="4" id="KW-0808">Transferase</keyword>
<dbReference type="InterPro" id="IPR013968">
    <property type="entry name" value="PKS_KR"/>
</dbReference>
<dbReference type="InterPro" id="IPR020843">
    <property type="entry name" value="ER"/>
</dbReference>
<dbReference type="GO" id="GO:1901336">
    <property type="term" value="P:lactone biosynthetic process"/>
    <property type="evidence" value="ECO:0007669"/>
    <property type="project" value="UniProtKB-ARBA"/>
</dbReference>
<dbReference type="Pfam" id="PF00550">
    <property type="entry name" value="PP-binding"/>
    <property type="match status" value="1"/>
</dbReference>
<dbReference type="AlphaFoldDB" id="K2QH32"/>